<dbReference type="Pfam" id="PF14559">
    <property type="entry name" value="TPR_19"/>
    <property type="match status" value="1"/>
</dbReference>
<keyword evidence="4" id="KW-1185">Reference proteome</keyword>
<evidence type="ECO:0000313" key="4">
    <source>
        <dbReference type="Proteomes" id="UP000198635"/>
    </source>
</evidence>
<dbReference type="EMBL" id="FORX01000025">
    <property type="protein sequence ID" value="SFK44239.1"/>
    <property type="molecule type" value="Genomic_DNA"/>
</dbReference>
<dbReference type="Gene3D" id="1.25.40.10">
    <property type="entry name" value="Tetratricopeptide repeat domain"/>
    <property type="match status" value="3"/>
</dbReference>
<sequence>MIRTLVHRLLLPAALAASLGCAHQVAPTPLPVPPTPVPASAEAEAIYSYLAYRELLQEDKKDQAAQALEQAIALAPTPELYLELGNLHWRASKFADALVILNQGLARYPDSEALVSTLAKTYAAQGRFDDAVLVLDDYREKHPEQIDLTHEAALYRLEQGEFGEAVDRLNAIAKKDTTATTKFLLGKGFFGLELYDKAITAYQQAVAADPEYYNAWIELGLTYEVQKNYIDAERVFAKLVDLGIGNQQILFRLIELNLKLNNPDQALVYVQQGADDQSLVLEAANLLLNQDFFDHAAELLDPMAQENPIPSDALFFLAVLEYEGRDNADKAMAYLEAIPTSHRHYERSLIFRIHLLYQKNDRDTAKELCLSAVTLFPRQPEFRIIMAEMHEFEKEYQQALDVLLQATTLWPENTTILYRLGLIYDRMEHRDQAMIMMEQVISKDPEHADALNFLGYTLAEQGRDLERAQLLIESALKVKPDNGYFVDSLAWVYFKQGKNTLAWQEIKRAVQLVDSDPVIWEHYGDIARAMGLISQAREGYSNSLDLEGENAEKVRAKLNSLGRTR</sequence>
<proteinExistence type="predicted"/>
<dbReference type="OrthoDB" id="9766710at2"/>
<keyword evidence="1" id="KW-0802">TPR repeat</keyword>
<dbReference type="InterPro" id="IPR011990">
    <property type="entry name" value="TPR-like_helical_dom_sf"/>
</dbReference>
<gene>
    <name evidence="3" type="ORF">SAMN04488082_12510</name>
</gene>
<dbReference type="SUPFAM" id="SSF48452">
    <property type="entry name" value="TPR-like"/>
    <property type="match status" value="2"/>
</dbReference>
<dbReference type="Proteomes" id="UP000198635">
    <property type="component" value="Unassembled WGS sequence"/>
</dbReference>
<dbReference type="RefSeq" id="WP_092379002.1">
    <property type="nucleotide sequence ID" value="NZ_FORX01000025.1"/>
</dbReference>
<dbReference type="AlphaFoldDB" id="A0A1I3ZL24"/>
<evidence type="ECO:0000256" key="2">
    <source>
        <dbReference type="SAM" id="SignalP"/>
    </source>
</evidence>
<feature type="chain" id="PRO_5011504548" evidence="2">
    <location>
        <begin position="23"/>
        <end position="565"/>
    </location>
</feature>
<dbReference type="SMART" id="SM00028">
    <property type="entry name" value="TPR"/>
    <property type="match status" value="8"/>
</dbReference>
<feature type="signal peptide" evidence="2">
    <location>
        <begin position="1"/>
        <end position="22"/>
    </location>
</feature>
<accession>A0A1I3ZL24</accession>
<dbReference type="PANTHER" id="PTHR12558:SF13">
    <property type="entry name" value="CELL DIVISION CYCLE PROTEIN 27 HOMOLOG"/>
    <property type="match status" value="1"/>
</dbReference>
<feature type="repeat" description="TPR" evidence="1">
    <location>
        <begin position="179"/>
        <end position="212"/>
    </location>
</feature>
<feature type="repeat" description="TPR" evidence="1">
    <location>
        <begin position="78"/>
        <end position="111"/>
    </location>
</feature>
<evidence type="ECO:0000256" key="1">
    <source>
        <dbReference type="PROSITE-ProRule" id="PRU00339"/>
    </source>
</evidence>
<dbReference type="PANTHER" id="PTHR12558">
    <property type="entry name" value="CELL DIVISION CYCLE 16,23,27"/>
    <property type="match status" value="1"/>
</dbReference>
<feature type="repeat" description="TPR" evidence="1">
    <location>
        <begin position="414"/>
        <end position="447"/>
    </location>
</feature>
<dbReference type="PROSITE" id="PS51257">
    <property type="entry name" value="PROKAR_LIPOPROTEIN"/>
    <property type="match status" value="1"/>
</dbReference>
<protein>
    <submittedName>
        <fullName evidence="3">Tetratricopeptide repeat-containing protein</fullName>
    </submittedName>
</protein>
<evidence type="ECO:0000313" key="3">
    <source>
        <dbReference type="EMBL" id="SFK44239.1"/>
    </source>
</evidence>
<dbReference type="Pfam" id="PF13181">
    <property type="entry name" value="TPR_8"/>
    <property type="match status" value="1"/>
</dbReference>
<organism evidence="3 4">
    <name type="scientific">Desulfomicrobium apsheronum</name>
    <dbReference type="NCBI Taxonomy" id="52560"/>
    <lineage>
        <taxon>Bacteria</taxon>
        <taxon>Pseudomonadati</taxon>
        <taxon>Thermodesulfobacteriota</taxon>
        <taxon>Desulfovibrionia</taxon>
        <taxon>Desulfovibrionales</taxon>
        <taxon>Desulfomicrobiaceae</taxon>
        <taxon>Desulfomicrobium</taxon>
    </lineage>
</organism>
<dbReference type="PROSITE" id="PS50005">
    <property type="entry name" value="TPR"/>
    <property type="match status" value="3"/>
</dbReference>
<keyword evidence="2" id="KW-0732">Signal</keyword>
<dbReference type="STRING" id="52560.SAMN04488082_12510"/>
<dbReference type="Pfam" id="PF13432">
    <property type="entry name" value="TPR_16"/>
    <property type="match status" value="2"/>
</dbReference>
<dbReference type="InterPro" id="IPR019734">
    <property type="entry name" value="TPR_rpt"/>
</dbReference>
<reference evidence="4" key="1">
    <citation type="submission" date="2016-10" db="EMBL/GenBank/DDBJ databases">
        <authorList>
            <person name="Varghese N."/>
            <person name="Submissions S."/>
        </authorList>
    </citation>
    <scope>NUCLEOTIDE SEQUENCE [LARGE SCALE GENOMIC DNA]</scope>
    <source>
        <strain evidence="4">DSM 5918</strain>
    </source>
</reference>
<name>A0A1I3ZL24_9BACT</name>